<gene>
    <name evidence="1" type="ORF">WA1_08295</name>
</gene>
<dbReference type="STRING" id="128403.WA1_08295"/>
<dbReference type="OrthoDB" id="560125at2"/>
<keyword evidence="2" id="KW-1185">Reference proteome</keyword>
<comment type="caution">
    <text evidence="1">The sequence shown here is derived from an EMBL/GenBank/DDBJ whole genome shotgun (WGS) entry which is preliminary data.</text>
</comment>
<evidence type="ECO:0000313" key="2">
    <source>
        <dbReference type="Proteomes" id="UP000076925"/>
    </source>
</evidence>
<organism evidence="1 2">
    <name type="scientific">Scytonema hofmannii PCC 7110</name>
    <dbReference type="NCBI Taxonomy" id="128403"/>
    <lineage>
        <taxon>Bacteria</taxon>
        <taxon>Bacillati</taxon>
        <taxon>Cyanobacteriota</taxon>
        <taxon>Cyanophyceae</taxon>
        <taxon>Nostocales</taxon>
        <taxon>Scytonemataceae</taxon>
        <taxon>Scytonema</taxon>
    </lineage>
</organism>
<name>A0A139WRU0_9CYAN</name>
<dbReference type="AlphaFoldDB" id="A0A139WRU0"/>
<protein>
    <recommendedName>
        <fullName evidence="3">DUF1816 domain-containing protein</fullName>
    </recommendedName>
</protein>
<dbReference type="Proteomes" id="UP000076925">
    <property type="component" value="Unassembled WGS sequence"/>
</dbReference>
<dbReference type="EMBL" id="ANNX02000052">
    <property type="protein sequence ID" value="KYC35155.1"/>
    <property type="molecule type" value="Genomic_DNA"/>
</dbReference>
<proteinExistence type="predicted"/>
<reference evidence="1 2" key="1">
    <citation type="journal article" date="2013" name="Genome Biol. Evol.">
        <title>Genomes of Stigonematalean cyanobacteria (subsection V) and the evolution of oxygenic photosynthesis from prokaryotes to plastids.</title>
        <authorList>
            <person name="Dagan T."/>
            <person name="Roettger M."/>
            <person name="Stucken K."/>
            <person name="Landan G."/>
            <person name="Koch R."/>
            <person name="Major P."/>
            <person name="Gould S.B."/>
            <person name="Goremykin V.V."/>
            <person name="Rippka R."/>
            <person name="Tandeau de Marsac N."/>
            <person name="Gugger M."/>
            <person name="Lockhart P.J."/>
            <person name="Allen J.F."/>
            <person name="Brune I."/>
            <person name="Maus I."/>
            <person name="Puhler A."/>
            <person name="Martin W.F."/>
        </authorList>
    </citation>
    <scope>NUCLEOTIDE SEQUENCE [LARGE SCALE GENOMIC DNA]</scope>
    <source>
        <strain evidence="1 2">PCC 7110</strain>
    </source>
</reference>
<dbReference type="Pfam" id="PF08846">
    <property type="entry name" value="DUF1816"/>
    <property type="match status" value="1"/>
</dbReference>
<sequence>MKTIWQNFKEVLINVFQGFGLAWWVEVVTQNPRCTYYFGPFLSSTEAKTAIKGYIEDLEQEGAQGIAINVKRCKPEYLTIADDLGERIDRKVQPVFSGQM</sequence>
<dbReference type="InterPro" id="IPR014945">
    <property type="entry name" value="DUF1816"/>
</dbReference>
<evidence type="ECO:0008006" key="3">
    <source>
        <dbReference type="Google" id="ProtNLM"/>
    </source>
</evidence>
<accession>A0A139WRU0</accession>
<dbReference type="RefSeq" id="WP_017745537.1">
    <property type="nucleotide sequence ID" value="NZ_KQ976354.1"/>
</dbReference>
<evidence type="ECO:0000313" key="1">
    <source>
        <dbReference type="EMBL" id="KYC35155.1"/>
    </source>
</evidence>